<dbReference type="InterPro" id="IPR036249">
    <property type="entry name" value="Thioredoxin-like_sf"/>
</dbReference>
<dbReference type="PROSITE" id="PS51355">
    <property type="entry name" value="GLUTATHIONE_PEROXID_3"/>
    <property type="match status" value="1"/>
</dbReference>
<proteinExistence type="inferred from homology"/>
<comment type="similarity">
    <text evidence="2 7">Belongs to the glutathione peroxidase family.</text>
</comment>
<keyword evidence="3" id="KW-0964">Secreted</keyword>
<gene>
    <name evidence="9" type="ORF">BSL78_14859</name>
</gene>
<sequence length="234" mass="26537">MVTKLFFITLWWLPVGSGHPAEMSSYCHTGANSIHGYTLVPLDGGEETPLSLYEGKVLIIVNVASFCQYTSQYLDFNELKNIAELEGKIEVIGVPSNQFGLQEPGANGEEIRNSLKYVRPGNSFEPDFDLFEKCDVNGANEIALFTALKRACPAVKEEIGDPAIRFWSPFKNNDITWNFNKFLIGPDGTPLKRYDSEVEPFDLLDDIHDVLIETKKIEKRKNYNEEEFEDLLFI</sequence>
<dbReference type="SUPFAM" id="SSF52833">
    <property type="entry name" value="Thioredoxin-like"/>
    <property type="match status" value="1"/>
</dbReference>
<dbReference type="GO" id="GO:0005576">
    <property type="term" value="C:extracellular region"/>
    <property type="evidence" value="ECO:0007669"/>
    <property type="project" value="UniProtKB-SubCell"/>
</dbReference>
<protein>
    <recommendedName>
        <fullName evidence="7">Glutathione peroxidase</fullName>
    </recommendedName>
</protein>
<keyword evidence="10" id="KW-1185">Reference proteome</keyword>
<dbReference type="OrthoDB" id="446890at2759"/>
<dbReference type="STRING" id="307972.A0A2G8KJV3"/>
<evidence type="ECO:0000256" key="3">
    <source>
        <dbReference type="ARBA" id="ARBA00022525"/>
    </source>
</evidence>
<dbReference type="PRINTS" id="PR01011">
    <property type="entry name" value="GLUTPROXDASE"/>
</dbReference>
<dbReference type="PANTHER" id="PTHR11592:SF88">
    <property type="entry name" value="GLUTATHIONE PEROXIDASE-RELATED"/>
    <property type="match status" value="1"/>
</dbReference>
<comment type="caution">
    <text evidence="9">The sequence shown here is derived from an EMBL/GenBank/DDBJ whole genome shotgun (WGS) entry which is preliminary data.</text>
</comment>
<dbReference type="Proteomes" id="UP000230750">
    <property type="component" value="Unassembled WGS sequence"/>
</dbReference>
<evidence type="ECO:0000313" key="10">
    <source>
        <dbReference type="Proteomes" id="UP000230750"/>
    </source>
</evidence>
<dbReference type="EMBL" id="MRZV01000531">
    <property type="protein sequence ID" value="PIK48283.1"/>
    <property type="molecule type" value="Genomic_DNA"/>
</dbReference>
<comment type="subcellular location">
    <subcellularLocation>
        <location evidence="1">Secreted</location>
    </subcellularLocation>
</comment>
<dbReference type="GO" id="GO:0004602">
    <property type="term" value="F:glutathione peroxidase activity"/>
    <property type="evidence" value="ECO:0007669"/>
    <property type="project" value="TreeGrafter"/>
</dbReference>
<dbReference type="AlphaFoldDB" id="A0A2G8KJV3"/>
<evidence type="ECO:0000256" key="8">
    <source>
        <dbReference type="SAM" id="SignalP"/>
    </source>
</evidence>
<evidence type="ECO:0000256" key="2">
    <source>
        <dbReference type="ARBA" id="ARBA00006926"/>
    </source>
</evidence>
<reference evidence="9 10" key="1">
    <citation type="journal article" date="2017" name="PLoS Biol.">
        <title>The sea cucumber genome provides insights into morphological evolution and visceral regeneration.</title>
        <authorList>
            <person name="Zhang X."/>
            <person name="Sun L."/>
            <person name="Yuan J."/>
            <person name="Sun Y."/>
            <person name="Gao Y."/>
            <person name="Zhang L."/>
            <person name="Li S."/>
            <person name="Dai H."/>
            <person name="Hamel J.F."/>
            <person name="Liu C."/>
            <person name="Yu Y."/>
            <person name="Liu S."/>
            <person name="Lin W."/>
            <person name="Guo K."/>
            <person name="Jin S."/>
            <person name="Xu P."/>
            <person name="Storey K.B."/>
            <person name="Huan P."/>
            <person name="Zhang T."/>
            <person name="Zhou Y."/>
            <person name="Zhang J."/>
            <person name="Lin C."/>
            <person name="Li X."/>
            <person name="Xing L."/>
            <person name="Huo D."/>
            <person name="Sun M."/>
            <person name="Wang L."/>
            <person name="Mercier A."/>
            <person name="Li F."/>
            <person name="Yang H."/>
            <person name="Xiang J."/>
        </authorList>
    </citation>
    <scope>NUCLEOTIDE SEQUENCE [LARGE SCALE GENOMIC DNA]</scope>
    <source>
        <strain evidence="9">Shaxun</strain>
        <tissue evidence="9">Muscle</tissue>
    </source>
</reference>
<dbReference type="CDD" id="cd00340">
    <property type="entry name" value="GSH_Peroxidase"/>
    <property type="match status" value="1"/>
</dbReference>
<evidence type="ECO:0000313" key="9">
    <source>
        <dbReference type="EMBL" id="PIK48283.1"/>
    </source>
</evidence>
<evidence type="ECO:0000256" key="6">
    <source>
        <dbReference type="ARBA" id="ARBA00023002"/>
    </source>
</evidence>
<evidence type="ECO:0000256" key="7">
    <source>
        <dbReference type="RuleBase" id="RU000499"/>
    </source>
</evidence>
<dbReference type="Gene3D" id="3.40.30.10">
    <property type="entry name" value="Glutaredoxin"/>
    <property type="match status" value="1"/>
</dbReference>
<organism evidence="9 10">
    <name type="scientific">Stichopus japonicus</name>
    <name type="common">Sea cucumber</name>
    <dbReference type="NCBI Taxonomy" id="307972"/>
    <lineage>
        <taxon>Eukaryota</taxon>
        <taxon>Metazoa</taxon>
        <taxon>Echinodermata</taxon>
        <taxon>Eleutherozoa</taxon>
        <taxon>Echinozoa</taxon>
        <taxon>Holothuroidea</taxon>
        <taxon>Aspidochirotacea</taxon>
        <taxon>Aspidochirotida</taxon>
        <taxon>Stichopodidae</taxon>
        <taxon>Apostichopus</taxon>
    </lineage>
</organism>
<dbReference type="Pfam" id="PF00255">
    <property type="entry name" value="GSHPx"/>
    <property type="match status" value="1"/>
</dbReference>
<evidence type="ECO:0000256" key="5">
    <source>
        <dbReference type="ARBA" id="ARBA00022729"/>
    </source>
</evidence>
<dbReference type="PANTHER" id="PTHR11592">
    <property type="entry name" value="GLUTATHIONE PEROXIDASE"/>
    <property type="match status" value="1"/>
</dbReference>
<dbReference type="GO" id="GO:0006979">
    <property type="term" value="P:response to oxidative stress"/>
    <property type="evidence" value="ECO:0007669"/>
    <property type="project" value="InterPro"/>
</dbReference>
<evidence type="ECO:0000256" key="4">
    <source>
        <dbReference type="ARBA" id="ARBA00022559"/>
    </source>
</evidence>
<name>A0A2G8KJV3_STIJA</name>
<dbReference type="SMR" id="A0A2G8KJV3"/>
<keyword evidence="4 7" id="KW-0575">Peroxidase</keyword>
<accession>A0A2G8KJV3</accession>
<evidence type="ECO:0000256" key="1">
    <source>
        <dbReference type="ARBA" id="ARBA00004613"/>
    </source>
</evidence>
<keyword evidence="5 8" id="KW-0732">Signal</keyword>
<feature type="signal peptide" evidence="8">
    <location>
        <begin position="1"/>
        <end position="18"/>
    </location>
</feature>
<feature type="chain" id="PRO_5013721858" description="Glutathione peroxidase" evidence="8">
    <location>
        <begin position="19"/>
        <end position="234"/>
    </location>
</feature>
<keyword evidence="6 7" id="KW-0560">Oxidoreductase</keyword>
<dbReference type="InterPro" id="IPR000889">
    <property type="entry name" value="Glutathione_peroxidase"/>
</dbReference>